<feature type="non-terminal residue" evidence="1">
    <location>
        <position position="1"/>
    </location>
</feature>
<protein>
    <recommendedName>
        <fullName evidence="2">Methylmalonyl Co-A mutase-associated GTPase MeaB</fullName>
    </recommendedName>
</protein>
<evidence type="ECO:0008006" key="2">
    <source>
        <dbReference type="Google" id="ProtNLM"/>
    </source>
</evidence>
<accession>X1LTS7</accession>
<dbReference type="SUPFAM" id="SSF52540">
    <property type="entry name" value="P-loop containing nucleoside triphosphate hydrolases"/>
    <property type="match status" value="1"/>
</dbReference>
<gene>
    <name evidence="1" type="ORF">S06H3_33508</name>
</gene>
<dbReference type="AlphaFoldDB" id="X1LTS7"/>
<comment type="caution">
    <text evidence="1">The sequence shown here is derived from an EMBL/GenBank/DDBJ whole genome shotgun (WGS) entry which is preliminary data.</text>
</comment>
<dbReference type="InterPro" id="IPR027417">
    <property type="entry name" value="P-loop_NTPase"/>
</dbReference>
<evidence type="ECO:0000313" key="1">
    <source>
        <dbReference type="EMBL" id="GAI22478.1"/>
    </source>
</evidence>
<proteinExistence type="predicted"/>
<reference evidence="1" key="1">
    <citation type="journal article" date="2014" name="Front. Microbiol.">
        <title>High frequency of phylogenetically diverse reductive dehalogenase-homologous genes in deep subseafloor sedimentary metagenomes.</title>
        <authorList>
            <person name="Kawai M."/>
            <person name="Futagami T."/>
            <person name="Toyoda A."/>
            <person name="Takaki Y."/>
            <person name="Nishi S."/>
            <person name="Hori S."/>
            <person name="Arai W."/>
            <person name="Tsubouchi T."/>
            <person name="Morono Y."/>
            <person name="Uchiyama I."/>
            <person name="Ito T."/>
            <person name="Fujiyama A."/>
            <person name="Inagaki F."/>
            <person name="Takami H."/>
        </authorList>
    </citation>
    <scope>NUCLEOTIDE SEQUENCE</scope>
    <source>
        <strain evidence="1">Expedition CK06-06</strain>
    </source>
</reference>
<organism evidence="1">
    <name type="scientific">marine sediment metagenome</name>
    <dbReference type="NCBI Taxonomy" id="412755"/>
    <lineage>
        <taxon>unclassified sequences</taxon>
        <taxon>metagenomes</taxon>
        <taxon>ecological metagenomes</taxon>
    </lineage>
</organism>
<name>X1LTS7_9ZZZZ</name>
<sequence length="86" mass="10324">PFQGISELLSEINNHKNYLKKEKRLEVKRRKRYETELTEIIRKRLTSLIFDESKFKDKMDRLIDQISKKELDPYSAADEILGKILK</sequence>
<dbReference type="EMBL" id="BARV01020007">
    <property type="protein sequence ID" value="GAI22478.1"/>
    <property type="molecule type" value="Genomic_DNA"/>
</dbReference>